<dbReference type="InterPro" id="IPR049940">
    <property type="entry name" value="GluQ/Sye"/>
</dbReference>
<gene>
    <name evidence="8 11" type="primary">gltX</name>
    <name evidence="11" type="ORF">GCM10011591_13630</name>
</gene>
<feature type="short sequence motif" description="'KMSKS' region" evidence="8">
    <location>
        <begin position="254"/>
        <end position="258"/>
    </location>
</feature>
<evidence type="ECO:0000313" key="11">
    <source>
        <dbReference type="EMBL" id="GGK43194.1"/>
    </source>
</evidence>
<dbReference type="RefSeq" id="WP_188827894.1">
    <property type="nucleotide sequence ID" value="NZ_BMMW01000001.1"/>
</dbReference>
<reference evidence="11" key="2">
    <citation type="submission" date="2020-09" db="EMBL/GenBank/DDBJ databases">
        <authorList>
            <person name="Sun Q."/>
            <person name="Zhou Y."/>
        </authorList>
    </citation>
    <scope>NUCLEOTIDE SEQUENCE</scope>
    <source>
        <strain evidence="11">CGMCC 4.7278</strain>
    </source>
</reference>
<proteinExistence type="inferred from homology"/>
<dbReference type="SUPFAM" id="SSF52374">
    <property type="entry name" value="Nucleotidylyl transferase"/>
    <property type="match status" value="1"/>
</dbReference>
<dbReference type="EC" id="6.1.1.17" evidence="8"/>
<comment type="caution">
    <text evidence="11">The sequence shown here is derived from an EMBL/GenBank/DDBJ whole genome shotgun (WGS) entry which is preliminary data.</text>
</comment>
<dbReference type="EMBL" id="BMMW01000001">
    <property type="protein sequence ID" value="GGK43194.1"/>
    <property type="molecule type" value="Genomic_DNA"/>
</dbReference>
<dbReference type="GO" id="GO:0005829">
    <property type="term" value="C:cytosol"/>
    <property type="evidence" value="ECO:0007669"/>
    <property type="project" value="TreeGrafter"/>
</dbReference>
<dbReference type="InterPro" id="IPR045462">
    <property type="entry name" value="aa-tRNA-synth_I_cd-bd"/>
</dbReference>
<dbReference type="PRINTS" id="PR00987">
    <property type="entry name" value="TRNASYNTHGLU"/>
</dbReference>
<protein>
    <recommendedName>
        <fullName evidence="8">Glutamate--tRNA ligase</fullName>
        <ecNumber evidence="8">6.1.1.17</ecNumber>
    </recommendedName>
    <alternativeName>
        <fullName evidence="8">Glutamyl-tRNA synthetase</fullName>
        <shortName evidence="8">GluRS</shortName>
    </alternativeName>
</protein>
<comment type="catalytic activity">
    <reaction evidence="8">
        <text>tRNA(Glu) + L-glutamate + ATP = L-glutamyl-tRNA(Glu) + AMP + diphosphate</text>
        <dbReference type="Rhea" id="RHEA:23540"/>
        <dbReference type="Rhea" id="RHEA-COMP:9663"/>
        <dbReference type="Rhea" id="RHEA-COMP:9680"/>
        <dbReference type="ChEBI" id="CHEBI:29985"/>
        <dbReference type="ChEBI" id="CHEBI:30616"/>
        <dbReference type="ChEBI" id="CHEBI:33019"/>
        <dbReference type="ChEBI" id="CHEBI:78442"/>
        <dbReference type="ChEBI" id="CHEBI:78520"/>
        <dbReference type="ChEBI" id="CHEBI:456215"/>
        <dbReference type="EC" id="6.1.1.17"/>
    </reaction>
</comment>
<comment type="caution">
    <text evidence="8">Lacks conserved residue(s) required for the propagation of feature annotation.</text>
</comment>
<feature type="short sequence motif" description="'HIGH' region" evidence="8">
    <location>
        <begin position="10"/>
        <end position="20"/>
    </location>
</feature>
<organism evidence="11 12">
    <name type="scientific">Nocardia camponoti</name>
    <dbReference type="NCBI Taxonomy" id="1616106"/>
    <lineage>
        <taxon>Bacteria</taxon>
        <taxon>Bacillati</taxon>
        <taxon>Actinomycetota</taxon>
        <taxon>Actinomycetes</taxon>
        <taxon>Mycobacteriales</taxon>
        <taxon>Nocardiaceae</taxon>
        <taxon>Nocardia</taxon>
    </lineage>
</organism>
<keyword evidence="12" id="KW-1185">Reference proteome</keyword>
<evidence type="ECO:0000256" key="5">
    <source>
        <dbReference type="ARBA" id="ARBA00022840"/>
    </source>
</evidence>
<comment type="subcellular location">
    <subcellularLocation>
        <location evidence="8">Cytoplasm</location>
    </subcellularLocation>
</comment>
<evidence type="ECO:0000256" key="2">
    <source>
        <dbReference type="ARBA" id="ARBA00022490"/>
    </source>
</evidence>
<dbReference type="PANTHER" id="PTHR43311">
    <property type="entry name" value="GLUTAMATE--TRNA LIGASE"/>
    <property type="match status" value="1"/>
</dbReference>
<evidence type="ECO:0000256" key="7">
    <source>
        <dbReference type="ARBA" id="ARBA00023146"/>
    </source>
</evidence>
<dbReference type="InterPro" id="IPR020752">
    <property type="entry name" value="Glu-tRNA-synth_I_codon-bd_sub1"/>
</dbReference>
<evidence type="ECO:0000256" key="1">
    <source>
        <dbReference type="ARBA" id="ARBA00007894"/>
    </source>
</evidence>
<dbReference type="InterPro" id="IPR008925">
    <property type="entry name" value="aa_tRNA-synth_I_cd-bd_sf"/>
</dbReference>
<feature type="binding site" evidence="8">
    <location>
        <position position="257"/>
    </location>
    <ligand>
        <name>ATP</name>
        <dbReference type="ChEBI" id="CHEBI:30616"/>
    </ligand>
</feature>
<dbReference type="Gene3D" id="1.10.10.350">
    <property type="match status" value="1"/>
</dbReference>
<accession>A0A917QC86</accession>
<dbReference type="GO" id="GO:0004818">
    <property type="term" value="F:glutamate-tRNA ligase activity"/>
    <property type="evidence" value="ECO:0007669"/>
    <property type="project" value="UniProtKB-UniRule"/>
</dbReference>
<dbReference type="NCBIfam" id="TIGR00464">
    <property type="entry name" value="gltX_bact"/>
    <property type="match status" value="1"/>
</dbReference>
<evidence type="ECO:0000259" key="9">
    <source>
        <dbReference type="Pfam" id="PF00749"/>
    </source>
</evidence>
<evidence type="ECO:0000256" key="8">
    <source>
        <dbReference type="HAMAP-Rule" id="MF_00022"/>
    </source>
</evidence>
<evidence type="ECO:0000256" key="4">
    <source>
        <dbReference type="ARBA" id="ARBA00022741"/>
    </source>
</evidence>
<evidence type="ECO:0000256" key="3">
    <source>
        <dbReference type="ARBA" id="ARBA00022598"/>
    </source>
</evidence>
<keyword evidence="5 8" id="KW-0067">ATP-binding</keyword>
<dbReference type="Pfam" id="PF19269">
    <property type="entry name" value="Anticodon_2"/>
    <property type="match status" value="1"/>
</dbReference>
<keyword evidence="6 8" id="KW-0648">Protein biosynthesis</keyword>
<dbReference type="Gene3D" id="3.90.800.10">
    <property type="entry name" value="Glutamyl-tRNA Synthetase, Domain 3"/>
    <property type="match status" value="1"/>
</dbReference>
<dbReference type="InterPro" id="IPR020751">
    <property type="entry name" value="aa-tRNA-synth_I_codon-bd_sub2"/>
</dbReference>
<dbReference type="InterPro" id="IPR004527">
    <property type="entry name" value="Glu-tRNA-ligase_bac/mito"/>
</dbReference>
<dbReference type="SUPFAM" id="SSF48163">
    <property type="entry name" value="An anticodon-binding domain of class I aminoacyl-tRNA synthetases"/>
    <property type="match status" value="1"/>
</dbReference>
<dbReference type="Gene3D" id="1.10.8.70">
    <property type="entry name" value="Glutamate-tRNA synthetase, class I, anticodon-binding domain 1"/>
    <property type="match status" value="1"/>
</dbReference>
<dbReference type="Gene3D" id="3.40.50.620">
    <property type="entry name" value="HUPs"/>
    <property type="match status" value="1"/>
</dbReference>
<dbReference type="InterPro" id="IPR000924">
    <property type="entry name" value="Glu/Gln-tRNA-synth"/>
</dbReference>
<dbReference type="GO" id="GO:0005524">
    <property type="term" value="F:ATP binding"/>
    <property type="evidence" value="ECO:0007669"/>
    <property type="project" value="UniProtKB-UniRule"/>
</dbReference>
<dbReference type="Proteomes" id="UP000612956">
    <property type="component" value="Unassembled WGS sequence"/>
</dbReference>
<comment type="function">
    <text evidence="8">Catalyzes the attachment of glutamate to tRNA(Glu) in a two-step reaction: glutamate is first activated by ATP to form Glu-AMP and then transferred to the acceptor end of tRNA(Glu).</text>
</comment>
<feature type="domain" description="Aminoacyl-tRNA synthetase class I anticodon-binding" evidence="10">
    <location>
        <begin position="340"/>
        <end position="481"/>
    </location>
</feature>
<dbReference type="Gene3D" id="1.10.1160.10">
    <property type="entry name" value="Glutamyl-trna Synthetase, Domain 2"/>
    <property type="match status" value="1"/>
</dbReference>
<evidence type="ECO:0000313" key="12">
    <source>
        <dbReference type="Proteomes" id="UP000612956"/>
    </source>
</evidence>
<evidence type="ECO:0000259" key="10">
    <source>
        <dbReference type="Pfam" id="PF19269"/>
    </source>
</evidence>
<comment type="subunit">
    <text evidence="8">Monomer.</text>
</comment>
<dbReference type="InterPro" id="IPR020061">
    <property type="entry name" value="Glu_tRNA_lig_a-bdl"/>
</dbReference>
<dbReference type="GO" id="GO:0006424">
    <property type="term" value="P:glutamyl-tRNA aminoacylation"/>
    <property type="evidence" value="ECO:0007669"/>
    <property type="project" value="UniProtKB-UniRule"/>
</dbReference>
<keyword evidence="2 8" id="KW-0963">Cytoplasm</keyword>
<dbReference type="CDD" id="cd00808">
    <property type="entry name" value="GluRS_core"/>
    <property type="match status" value="1"/>
</dbReference>
<dbReference type="PANTHER" id="PTHR43311:SF2">
    <property type="entry name" value="GLUTAMATE--TRNA LIGASE, MITOCHONDRIAL-RELATED"/>
    <property type="match status" value="1"/>
</dbReference>
<keyword evidence="7 8" id="KW-0030">Aminoacyl-tRNA synthetase</keyword>
<evidence type="ECO:0000256" key="6">
    <source>
        <dbReference type="ARBA" id="ARBA00022917"/>
    </source>
</evidence>
<dbReference type="InterPro" id="IPR033910">
    <property type="entry name" value="GluRS_core"/>
</dbReference>
<dbReference type="HAMAP" id="MF_00022">
    <property type="entry name" value="Glu_tRNA_synth_type1"/>
    <property type="match status" value="1"/>
</dbReference>
<dbReference type="InterPro" id="IPR020058">
    <property type="entry name" value="Glu/Gln-tRNA-synth_Ib_cat-dom"/>
</dbReference>
<dbReference type="Pfam" id="PF00749">
    <property type="entry name" value="tRNA-synt_1c"/>
    <property type="match status" value="1"/>
</dbReference>
<keyword evidence="3 8" id="KW-0436">Ligase</keyword>
<dbReference type="GO" id="GO:0000049">
    <property type="term" value="F:tRNA binding"/>
    <property type="evidence" value="ECO:0007669"/>
    <property type="project" value="InterPro"/>
</dbReference>
<dbReference type="GO" id="GO:0008270">
    <property type="term" value="F:zinc ion binding"/>
    <property type="evidence" value="ECO:0007669"/>
    <property type="project" value="InterPro"/>
</dbReference>
<reference evidence="11" key="1">
    <citation type="journal article" date="2014" name="Int. J. Syst. Evol. Microbiol.">
        <title>Complete genome sequence of Corynebacterium casei LMG S-19264T (=DSM 44701T), isolated from a smear-ripened cheese.</title>
        <authorList>
            <consortium name="US DOE Joint Genome Institute (JGI-PGF)"/>
            <person name="Walter F."/>
            <person name="Albersmeier A."/>
            <person name="Kalinowski J."/>
            <person name="Ruckert C."/>
        </authorList>
    </citation>
    <scope>NUCLEOTIDE SEQUENCE</scope>
    <source>
        <strain evidence="11">CGMCC 4.7278</strain>
    </source>
</reference>
<sequence>MSDVRVRFCPSPTGTPHVGLIRTALFNWAFARHNGGKFVFRIEDTDAARDSEESYQSLLDALRWLGLTWDEGPEVGGPYEPYRQSLRRDQHLDVVRQLLEAGEAYEAFSTPDEVEARHKAAGRDPKLGYDNFDRDLTPEQIAAYKAEGRPAVVRLRMPDEGLTWNDLVRGETTIKAGVVPDFALTRGNGDPLYTLVNPVDDALMKITHVLRGEDLLSSTPRQLALYAALQRIGVADFTPEFGHLPFVMGQGNKKLSKRDPESNLFVHRDRGFIPEGLLNYLSLLGWSIGEDRDVFSMTEMVDAFDVSSVNSNPARFDQKKADAINAEQIRLLTPGDFGHRLREFLTNAGHIGAEVDEELFLAAAELVQTRIVVLADAWDLLKFLFTDDFAIDPPAGAKNLGAEADAVLDAAIAAVEPLGEWTTPALEEALKTALIDNLGLKPRKAFAPVRVAVTGSHISPPLYESMELLGRDTSLERLRAARGWTAPE</sequence>
<comment type="similarity">
    <text evidence="1 8">Belongs to the class-I aminoacyl-tRNA synthetase family. Glutamate--tRNA ligase type 1 subfamily.</text>
</comment>
<dbReference type="InterPro" id="IPR014729">
    <property type="entry name" value="Rossmann-like_a/b/a_fold"/>
</dbReference>
<name>A0A917QC86_9NOCA</name>
<keyword evidence="4 8" id="KW-0547">Nucleotide-binding</keyword>
<dbReference type="AlphaFoldDB" id="A0A917QC86"/>
<dbReference type="FunFam" id="3.40.50.620:FF:000149">
    <property type="entry name" value="Glutamate--tRNA ligase"/>
    <property type="match status" value="1"/>
</dbReference>
<feature type="domain" description="Glutamyl/glutaminyl-tRNA synthetase class Ib catalytic" evidence="9">
    <location>
        <begin position="4"/>
        <end position="320"/>
    </location>
</feature>